<keyword evidence="5" id="KW-0326">Glycosidase</keyword>
<dbReference type="InterPro" id="IPR015883">
    <property type="entry name" value="Glyco_hydro_20_cat"/>
</dbReference>
<dbReference type="AlphaFoldDB" id="A0A7K1TAE4"/>
<dbReference type="Pfam" id="PF00728">
    <property type="entry name" value="Glyco_hydro_20"/>
    <property type="match status" value="1"/>
</dbReference>
<evidence type="ECO:0000256" key="2">
    <source>
        <dbReference type="ARBA" id="ARBA00006285"/>
    </source>
</evidence>
<dbReference type="PRINTS" id="PR00738">
    <property type="entry name" value="GLHYDRLASE20"/>
</dbReference>
<sequence length="622" mass="68472">MPPKFPLLGKYLVLFAASLATYSALAQAPPTPSLGLVPLPRSVQTSAGTYALPATLRIYAQSPDELNVAGLLREQLALLGKTATLTTSAATAQIRLVSTPAGANSEAYQLTVDKSGARIAAAGGAGLFYGAQTLLQLLPARPAAGAARVPFVRIQDQPAFGWRGGHLDVSRHFFPVSFVKKYIDFIAAYKLNTFHWHLTDDQGWRIEIKKYPKLTQVSAFRQETLIGSQPLLKTPADFKYDGTPYGGFYTQAQIKEVVAYAQRRYVTIVPEIEMPGHSVAILAAYPELACRPGPYTPWPMWGVNEDIVCPSEATIQFFENVLAEVSQLFPGRYVHIGGDEAPKTRWKESALVQDIMKKEGYTNVEQVQGWFNRRIEQFLTSKGKKLIGWDEILEGGISPRATVMSWRGEKGGIEAAKLDHDVVMTPTTHVYLDYGQNPHPFSPYEPQMIGGFLPLEKVYSYNPLPAELTPAQQRHILGVQANLWTEYITTPAKAEYMLFPRLLAVAEVAWTPAAQKSYAAFLPRLGQQYAHLDLHKINYRVPEPLGLDSASQVVQGGKAVFTLRSLVPGAQIHYTLDGKLPDETTDLYTQPVAVPLGRRLTVRAVAIAPNGRHSPPAELVVK</sequence>
<evidence type="ECO:0000256" key="1">
    <source>
        <dbReference type="ARBA" id="ARBA00001231"/>
    </source>
</evidence>
<evidence type="ECO:0000256" key="3">
    <source>
        <dbReference type="ARBA" id="ARBA00012663"/>
    </source>
</evidence>
<dbReference type="SUPFAM" id="SSF55545">
    <property type="entry name" value="beta-N-acetylhexosaminidase-like domain"/>
    <property type="match status" value="1"/>
</dbReference>
<dbReference type="CDD" id="cd06563">
    <property type="entry name" value="GH20_chitobiase-like"/>
    <property type="match status" value="1"/>
</dbReference>
<gene>
    <name evidence="11" type="ORF">GO988_03410</name>
</gene>
<evidence type="ECO:0000259" key="10">
    <source>
        <dbReference type="Pfam" id="PF13290"/>
    </source>
</evidence>
<evidence type="ECO:0000256" key="4">
    <source>
        <dbReference type="ARBA" id="ARBA00022801"/>
    </source>
</evidence>
<comment type="catalytic activity">
    <reaction evidence="1">
        <text>Hydrolysis of terminal non-reducing N-acetyl-D-hexosamine residues in N-acetyl-beta-D-hexosaminides.</text>
        <dbReference type="EC" id="3.2.1.52"/>
    </reaction>
</comment>
<dbReference type="InterPro" id="IPR059177">
    <property type="entry name" value="GH29D-like_dom"/>
</dbReference>
<dbReference type="EC" id="3.2.1.52" evidence="3"/>
<feature type="domain" description="Beta-hexosaminidase bacterial type N-terminal" evidence="9">
    <location>
        <begin position="35"/>
        <end position="157"/>
    </location>
</feature>
<dbReference type="GO" id="GO:0016020">
    <property type="term" value="C:membrane"/>
    <property type="evidence" value="ECO:0007669"/>
    <property type="project" value="TreeGrafter"/>
</dbReference>
<feature type="domain" description="Glycoside hydrolase family 20 catalytic" evidence="8">
    <location>
        <begin position="160"/>
        <end position="512"/>
    </location>
</feature>
<protein>
    <recommendedName>
        <fullName evidence="3">beta-N-acetylhexosaminidase</fullName>
        <ecNumber evidence="3">3.2.1.52</ecNumber>
    </recommendedName>
</protein>
<dbReference type="PANTHER" id="PTHR22600">
    <property type="entry name" value="BETA-HEXOSAMINIDASE"/>
    <property type="match status" value="1"/>
</dbReference>
<feature type="chain" id="PRO_5029702731" description="beta-N-acetylhexosaminidase" evidence="7">
    <location>
        <begin position="27"/>
        <end position="622"/>
    </location>
</feature>
<reference evidence="11 12" key="1">
    <citation type="submission" date="2019-12" db="EMBL/GenBank/DDBJ databases">
        <title>Hymenobacter sp. HMF4947 Genome sequencing and assembly.</title>
        <authorList>
            <person name="Kang H."/>
            <person name="Cha I."/>
            <person name="Kim H."/>
            <person name="Joh K."/>
        </authorList>
    </citation>
    <scope>NUCLEOTIDE SEQUENCE [LARGE SCALE GENOMIC DNA]</scope>
    <source>
        <strain evidence="11 12">HMF4947</strain>
    </source>
</reference>
<evidence type="ECO:0000256" key="6">
    <source>
        <dbReference type="PIRSR" id="PIRSR625705-1"/>
    </source>
</evidence>
<accession>A0A7K1TAE4</accession>
<dbReference type="GO" id="GO:0005975">
    <property type="term" value="P:carbohydrate metabolic process"/>
    <property type="evidence" value="ECO:0007669"/>
    <property type="project" value="InterPro"/>
</dbReference>
<name>A0A7K1TAE4_9BACT</name>
<evidence type="ECO:0000259" key="9">
    <source>
        <dbReference type="Pfam" id="PF02838"/>
    </source>
</evidence>
<evidence type="ECO:0000259" key="8">
    <source>
        <dbReference type="Pfam" id="PF00728"/>
    </source>
</evidence>
<dbReference type="Proteomes" id="UP000441336">
    <property type="component" value="Unassembled WGS sequence"/>
</dbReference>
<dbReference type="Pfam" id="PF02838">
    <property type="entry name" value="Glyco_hydro_20b"/>
    <property type="match status" value="1"/>
</dbReference>
<feature type="signal peptide" evidence="7">
    <location>
        <begin position="1"/>
        <end position="26"/>
    </location>
</feature>
<dbReference type="EMBL" id="WQKZ01000001">
    <property type="protein sequence ID" value="MVN75365.1"/>
    <property type="molecule type" value="Genomic_DNA"/>
</dbReference>
<feature type="active site" description="Proton donor" evidence="6">
    <location>
        <position position="340"/>
    </location>
</feature>
<evidence type="ECO:0000313" key="11">
    <source>
        <dbReference type="EMBL" id="MVN75365.1"/>
    </source>
</evidence>
<dbReference type="GO" id="GO:0030203">
    <property type="term" value="P:glycosaminoglycan metabolic process"/>
    <property type="evidence" value="ECO:0007669"/>
    <property type="project" value="TreeGrafter"/>
</dbReference>
<dbReference type="Pfam" id="PF13290">
    <property type="entry name" value="CHB_HEX_C_1"/>
    <property type="match status" value="1"/>
</dbReference>
<comment type="caution">
    <text evidence="11">The sequence shown here is derived from an EMBL/GenBank/DDBJ whole genome shotgun (WGS) entry which is preliminary data.</text>
</comment>
<dbReference type="Gene3D" id="3.30.379.10">
    <property type="entry name" value="Chitobiase/beta-hexosaminidase domain 2-like"/>
    <property type="match status" value="1"/>
</dbReference>
<dbReference type="InterPro" id="IPR017853">
    <property type="entry name" value="GH"/>
</dbReference>
<dbReference type="InterPro" id="IPR025705">
    <property type="entry name" value="Beta_hexosaminidase_sua/sub"/>
</dbReference>
<dbReference type="InterPro" id="IPR029018">
    <property type="entry name" value="Hex-like_dom2"/>
</dbReference>
<dbReference type="RefSeq" id="WP_157562109.1">
    <property type="nucleotide sequence ID" value="NZ_WQKZ01000001.1"/>
</dbReference>
<dbReference type="InterPro" id="IPR015882">
    <property type="entry name" value="HEX_bac_N"/>
</dbReference>
<evidence type="ECO:0000256" key="7">
    <source>
        <dbReference type="SAM" id="SignalP"/>
    </source>
</evidence>
<comment type="similarity">
    <text evidence="2">Belongs to the glycosyl hydrolase 20 family.</text>
</comment>
<proteinExistence type="inferred from homology"/>
<dbReference type="GO" id="GO:0004563">
    <property type="term" value="F:beta-N-acetylhexosaminidase activity"/>
    <property type="evidence" value="ECO:0007669"/>
    <property type="project" value="UniProtKB-EC"/>
</dbReference>
<feature type="domain" description="GH29D-like beta-sandwich" evidence="10">
    <location>
        <begin position="560"/>
        <end position="614"/>
    </location>
</feature>
<keyword evidence="4 11" id="KW-0378">Hydrolase</keyword>
<keyword evidence="7" id="KW-0732">Signal</keyword>
<dbReference type="PANTHER" id="PTHR22600:SF57">
    <property type="entry name" value="BETA-N-ACETYLHEXOSAMINIDASE"/>
    <property type="match status" value="1"/>
</dbReference>
<evidence type="ECO:0000256" key="5">
    <source>
        <dbReference type="ARBA" id="ARBA00023295"/>
    </source>
</evidence>
<keyword evidence="12" id="KW-1185">Reference proteome</keyword>
<evidence type="ECO:0000313" key="12">
    <source>
        <dbReference type="Proteomes" id="UP000441336"/>
    </source>
</evidence>
<dbReference type="Gene3D" id="3.20.20.80">
    <property type="entry name" value="Glycosidases"/>
    <property type="match status" value="1"/>
</dbReference>
<organism evidence="11 12">
    <name type="scientific">Hymenobacter ginkgonis</name>
    <dbReference type="NCBI Taxonomy" id="2682976"/>
    <lineage>
        <taxon>Bacteria</taxon>
        <taxon>Pseudomonadati</taxon>
        <taxon>Bacteroidota</taxon>
        <taxon>Cytophagia</taxon>
        <taxon>Cytophagales</taxon>
        <taxon>Hymenobacteraceae</taxon>
        <taxon>Hymenobacter</taxon>
    </lineage>
</organism>
<dbReference type="SUPFAM" id="SSF51445">
    <property type="entry name" value="(Trans)glycosidases"/>
    <property type="match status" value="1"/>
</dbReference>